<proteinExistence type="predicted"/>
<evidence type="ECO:0000313" key="1">
    <source>
        <dbReference type="Proteomes" id="UP000025227"/>
    </source>
</evidence>
<protein>
    <submittedName>
        <fullName evidence="2">HTH_Tnp_Tc3_2 domain-containing protein</fullName>
    </submittedName>
</protein>
<evidence type="ECO:0000313" key="2">
    <source>
        <dbReference type="WBParaSite" id="HCON_00006200-00001"/>
    </source>
</evidence>
<keyword evidence="1" id="KW-1185">Reference proteome</keyword>
<name>A0A7I4XUQ4_HAECO</name>
<dbReference type="AlphaFoldDB" id="A0A7I4XUQ4"/>
<dbReference type="Proteomes" id="UP000025227">
    <property type="component" value="Unplaced"/>
</dbReference>
<sequence>MGHCSKTIAKTLPISRRAVDFIIKRFEELVTTEDHPGRERKTNATSTRIVNVVRDMVRGNPKGSMRKFVKKLGIRHNSARRLVCRGAGIVTLSMPKGAPSHCIHEEKLDPEVQDGPPTVRHRDIVSSDEKLFTSLPTFSHQIGRGSNALLDS</sequence>
<dbReference type="WBParaSite" id="HCON_00006200-00001">
    <property type="protein sequence ID" value="HCON_00006200-00001"/>
    <property type="gene ID" value="HCON_00006200"/>
</dbReference>
<organism evidence="1 2">
    <name type="scientific">Haemonchus contortus</name>
    <name type="common">Barber pole worm</name>
    <dbReference type="NCBI Taxonomy" id="6289"/>
    <lineage>
        <taxon>Eukaryota</taxon>
        <taxon>Metazoa</taxon>
        <taxon>Ecdysozoa</taxon>
        <taxon>Nematoda</taxon>
        <taxon>Chromadorea</taxon>
        <taxon>Rhabditida</taxon>
        <taxon>Rhabditina</taxon>
        <taxon>Rhabditomorpha</taxon>
        <taxon>Strongyloidea</taxon>
        <taxon>Trichostrongylidae</taxon>
        <taxon>Haemonchus</taxon>
    </lineage>
</organism>
<dbReference type="OrthoDB" id="5843405at2759"/>
<reference evidence="2" key="1">
    <citation type="submission" date="2020-12" db="UniProtKB">
        <authorList>
            <consortium name="WormBaseParasite"/>
        </authorList>
    </citation>
    <scope>IDENTIFICATION</scope>
    <source>
        <strain evidence="2">MHco3</strain>
    </source>
</reference>
<accession>A0A7I4XUQ4</accession>